<proteinExistence type="predicted"/>
<dbReference type="Proteomes" id="UP000622552">
    <property type="component" value="Unassembled WGS sequence"/>
</dbReference>
<organism evidence="1 2">
    <name type="scientific">Longispora fulva</name>
    <dbReference type="NCBI Taxonomy" id="619741"/>
    <lineage>
        <taxon>Bacteria</taxon>
        <taxon>Bacillati</taxon>
        <taxon>Actinomycetota</taxon>
        <taxon>Actinomycetes</taxon>
        <taxon>Micromonosporales</taxon>
        <taxon>Micromonosporaceae</taxon>
        <taxon>Longispora</taxon>
    </lineage>
</organism>
<gene>
    <name evidence="1" type="ORF">IW245_000468</name>
</gene>
<evidence type="ECO:0000313" key="1">
    <source>
        <dbReference type="EMBL" id="MBG6134274.1"/>
    </source>
</evidence>
<dbReference type="AlphaFoldDB" id="A0A8J7G9Q0"/>
<sequence length="90" mass="9880">MDTALHLITLALAGPTDAQPDPTAVTEQLWARCRPEDRIEHFRVRIDPGHIDVAVFVLAESRSAGLDTARALCARALEHSPELSRWLLAG</sequence>
<reference evidence="1" key="1">
    <citation type="submission" date="2020-11" db="EMBL/GenBank/DDBJ databases">
        <title>Sequencing the genomes of 1000 actinobacteria strains.</title>
        <authorList>
            <person name="Klenk H.-P."/>
        </authorList>
    </citation>
    <scope>NUCLEOTIDE SEQUENCE</scope>
    <source>
        <strain evidence="1">DSM 45356</strain>
    </source>
</reference>
<protein>
    <submittedName>
        <fullName evidence="1">Uncharacterized protein</fullName>
    </submittedName>
</protein>
<dbReference type="RefSeq" id="WP_197001532.1">
    <property type="nucleotide sequence ID" value="NZ_BONS01000033.1"/>
</dbReference>
<comment type="caution">
    <text evidence="1">The sequence shown here is derived from an EMBL/GenBank/DDBJ whole genome shotgun (WGS) entry which is preliminary data.</text>
</comment>
<evidence type="ECO:0000313" key="2">
    <source>
        <dbReference type="Proteomes" id="UP000622552"/>
    </source>
</evidence>
<dbReference type="EMBL" id="JADOUF010000001">
    <property type="protein sequence ID" value="MBG6134274.1"/>
    <property type="molecule type" value="Genomic_DNA"/>
</dbReference>
<keyword evidence="2" id="KW-1185">Reference proteome</keyword>
<accession>A0A8J7G9Q0</accession>
<name>A0A8J7G9Q0_9ACTN</name>